<accession>A0A830EC52</accession>
<reference evidence="2" key="4">
    <citation type="journal article" date="2023" name="Microbiol. Resour. Announc.">
        <title>Complete Genome Sequence of Vulcanisaeta souniana Strain IC-059, a Hyperthermophilic Archaeon Isolated from Hot Spring Water in Japan.</title>
        <authorList>
            <person name="Kato S."/>
            <person name="Itoh T."/>
            <person name="Wu L."/>
            <person name="Ma J."/>
            <person name="Ohkuma M."/>
        </authorList>
    </citation>
    <scope>NUCLEOTIDE SEQUENCE</scope>
    <source>
        <strain evidence="2">JCM 11219</strain>
    </source>
</reference>
<dbReference type="RefSeq" id="WP_054843268.1">
    <property type="nucleotide sequence ID" value="NZ_AP026830.1"/>
</dbReference>
<dbReference type="EMBL" id="BMNM01000001">
    <property type="protein sequence ID" value="GGI70054.1"/>
    <property type="molecule type" value="Genomic_DNA"/>
</dbReference>
<feature type="transmembrane region" description="Helical" evidence="1">
    <location>
        <begin position="12"/>
        <end position="30"/>
    </location>
</feature>
<dbReference type="GeneID" id="76206467"/>
<protein>
    <recommendedName>
        <fullName evidence="6">Archaeal Type IV pilin N-terminal domain-containing protein</fullName>
    </recommendedName>
</protein>
<reference evidence="5" key="3">
    <citation type="submission" date="2022-09" db="EMBL/GenBank/DDBJ databases">
        <title>Complete genome sequence of Vulcanisaeta souniana.</title>
        <authorList>
            <person name="Kato S."/>
            <person name="Itoh T."/>
            <person name="Ohkuma M."/>
        </authorList>
    </citation>
    <scope>NUCLEOTIDE SEQUENCE [LARGE SCALE GENOMIC DNA]</scope>
    <source>
        <strain evidence="5">JCM 11219</strain>
    </source>
</reference>
<keyword evidence="5" id="KW-1185">Reference proteome</keyword>
<dbReference type="EMBL" id="AP026830">
    <property type="protein sequence ID" value="BDR91824.1"/>
    <property type="molecule type" value="Genomic_DNA"/>
</dbReference>
<proteinExistence type="predicted"/>
<evidence type="ECO:0008006" key="6">
    <source>
        <dbReference type="Google" id="ProtNLM"/>
    </source>
</evidence>
<reference evidence="3" key="2">
    <citation type="submission" date="2020-09" db="EMBL/GenBank/DDBJ databases">
        <authorList>
            <person name="Sun Q."/>
            <person name="Ohkuma M."/>
        </authorList>
    </citation>
    <scope>NUCLEOTIDE SEQUENCE</scope>
    <source>
        <strain evidence="3">JCM 11219</strain>
    </source>
</reference>
<evidence type="ECO:0000256" key="1">
    <source>
        <dbReference type="SAM" id="Phobius"/>
    </source>
</evidence>
<evidence type="ECO:0000313" key="3">
    <source>
        <dbReference type="EMBL" id="GGI70054.1"/>
    </source>
</evidence>
<gene>
    <name evidence="3" type="ORF">GCM10007112_03810</name>
    <name evidence="2" type="ORF">Vsou_09170</name>
</gene>
<organism evidence="3 4">
    <name type="scientific">Vulcanisaeta souniana JCM 11219</name>
    <dbReference type="NCBI Taxonomy" id="1293586"/>
    <lineage>
        <taxon>Archaea</taxon>
        <taxon>Thermoproteota</taxon>
        <taxon>Thermoprotei</taxon>
        <taxon>Thermoproteales</taxon>
        <taxon>Thermoproteaceae</taxon>
        <taxon>Vulcanisaeta</taxon>
    </lineage>
</organism>
<dbReference type="Proteomes" id="UP000657075">
    <property type="component" value="Unassembled WGS sequence"/>
</dbReference>
<evidence type="ECO:0000313" key="2">
    <source>
        <dbReference type="EMBL" id="BDR91824.1"/>
    </source>
</evidence>
<keyword evidence="1" id="KW-0472">Membrane</keyword>
<reference evidence="3" key="1">
    <citation type="journal article" date="2014" name="Int. J. Syst. Evol. Microbiol.">
        <title>Complete genome sequence of Corynebacterium casei LMG S-19264T (=DSM 44701T), isolated from a smear-ripened cheese.</title>
        <authorList>
            <consortium name="US DOE Joint Genome Institute (JGI-PGF)"/>
            <person name="Walter F."/>
            <person name="Albersmeier A."/>
            <person name="Kalinowski J."/>
            <person name="Ruckert C."/>
        </authorList>
    </citation>
    <scope>NUCLEOTIDE SEQUENCE</scope>
    <source>
        <strain evidence="3">JCM 11219</strain>
    </source>
</reference>
<sequence length="151" mass="15912">MSEGLSDTVTTIILVAVAITLVIAIAAWIFEIAGNASKSFGVKVIIEGPSMSQGNVTFIIVNSGTEYVELAYVVINNAEFTSSSRCAVLPGSSALLTIISNGTHYVGVVLRVGNCTVNYNGDSRIYGINTAEAVFTNGQQVIYETLNLQGQ</sequence>
<evidence type="ECO:0000313" key="5">
    <source>
        <dbReference type="Proteomes" id="UP001060771"/>
    </source>
</evidence>
<dbReference type="OrthoDB" id="27315at2157"/>
<keyword evidence="1" id="KW-0812">Transmembrane</keyword>
<evidence type="ECO:0000313" key="4">
    <source>
        <dbReference type="Proteomes" id="UP000657075"/>
    </source>
</evidence>
<keyword evidence="1" id="KW-1133">Transmembrane helix</keyword>
<dbReference type="AlphaFoldDB" id="A0A830EC52"/>
<dbReference type="Proteomes" id="UP001060771">
    <property type="component" value="Chromosome"/>
</dbReference>
<name>A0A830EC52_9CREN</name>